<evidence type="ECO:0000256" key="1">
    <source>
        <dbReference type="ARBA" id="ARBA00004141"/>
    </source>
</evidence>
<keyword evidence="3 6" id="KW-1133">Transmembrane helix</keyword>
<evidence type="ECO:0000259" key="7">
    <source>
        <dbReference type="PROSITE" id="PS50850"/>
    </source>
</evidence>
<feature type="compositionally biased region" description="Polar residues" evidence="5">
    <location>
        <begin position="33"/>
        <end position="42"/>
    </location>
</feature>
<dbReference type="InterPro" id="IPR036259">
    <property type="entry name" value="MFS_trans_sf"/>
</dbReference>
<dbReference type="GO" id="GO:0022857">
    <property type="term" value="F:transmembrane transporter activity"/>
    <property type="evidence" value="ECO:0007669"/>
    <property type="project" value="InterPro"/>
</dbReference>
<feature type="transmembrane region" description="Helical" evidence="6">
    <location>
        <begin position="135"/>
        <end position="153"/>
    </location>
</feature>
<organism evidence="8 9">
    <name type="scientific">Heterodermia speciosa</name>
    <dbReference type="NCBI Taxonomy" id="116794"/>
    <lineage>
        <taxon>Eukaryota</taxon>
        <taxon>Fungi</taxon>
        <taxon>Dikarya</taxon>
        <taxon>Ascomycota</taxon>
        <taxon>Pezizomycotina</taxon>
        <taxon>Lecanoromycetes</taxon>
        <taxon>OSLEUM clade</taxon>
        <taxon>Lecanoromycetidae</taxon>
        <taxon>Caliciales</taxon>
        <taxon>Physciaceae</taxon>
        <taxon>Heterodermia</taxon>
    </lineage>
</organism>
<feature type="transmembrane region" description="Helical" evidence="6">
    <location>
        <begin position="255"/>
        <end position="275"/>
    </location>
</feature>
<dbReference type="Gene3D" id="1.20.1250.20">
    <property type="entry name" value="MFS general substrate transporter like domains"/>
    <property type="match status" value="1"/>
</dbReference>
<keyword evidence="9" id="KW-1185">Reference proteome</keyword>
<reference evidence="8" key="1">
    <citation type="submission" date="2021-03" db="EMBL/GenBank/DDBJ databases">
        <authorList>
            <person name="Tagirdzhanova G."/>
        </authorList>
    </citation>
    <scope>NUCLEOTIDE SEQUENCE</scope>
</reference>
<evidence type="ECO:0000313" key="9">
    <source>
        <dbReference type="Proteomes" id="UP000664521"/>
    </source>
</evidence>
<dbReference type="FunFam" id="1.20.1250.20:FF:000196">
    <property type="entry name" value="MFS toxin efflux pump (AflT)"/>
    <property type="match status" value="1"/>
</dbReference>
<dbReference type="Pfam" id="PF07690">
    <property type="entry name" value="MFS_1"/>
    <property type="match status" value="1"/>
</dbReference>
<dbReference type="AlphaFoldDB" id="A0A8H3FK61"/>
<feature type="transmembrane region" description="Helical" evidence="6">
    <location>
        <begin position="222"/>
        <end position="243"/>
    </location>
</feature>
<evidence type="ECO:0000256" key="5">
    <source>
        <dbReference type="SAM" id="MobiDB-lite"/>
    </source>
</evidence>
<feature type="transmembrane region" description="Helical" evidence="6">
    <location>
        <begin position="407"/>
        <end position="426"/>
    </location>
</feature>
<proteinExistence type="predicted"/>
<dbReference type="SUPFAM" id="SSF103473">
    <property type="entry name" value="MFS general substrate transporter"/>
    <property type="match status" value="1"/>
</dbReference>
<feature type="transmembrane region" description="Helical" evidence="6">
    <location>
        <begin position="165"/>
        <end position="184"/>
    </location>
</feature>
<keyword evidence="2 6" id="KW-0812">Transmembrane</keyword>
<comment type="subcellular location">
    <subcellularLocation>
        <location evidence="1">Membrane</location>
        <topology evidence="1">Multi-pass membrane protein</topology>
    </subcellularLocation>
</comment>
<dbReference type="PANTHER" id="PTHR23501">
    <property type="entry name" value="MAJOR FACILITATOR SUPERFAMILY"/>
    <property type="match status" value="1"/>
</dbReference>
<evidence type="ECO:0000256" key="4">
    <source>
        <dbReference type="ARBA" id="ARBA00023136"/>
    </source>
</evidence>
<evidence type="ECO:0000256" key="2">
    <source>
        <dbReference type="ARBA" id="ARBA00022692"/>
    </source>
</evidence>
<accession>A0A8H3FK61</accession>
<dbReference type="InterPro" id="IPR020846">
    <property type="entry name" value="MFS_dom"/>
</dbReference>
<comment type="caution">
    <text evidence="8">The sequence shown here is derived from an EMBL/GenBank/DDBJ whole genome shotgun (WGS) entry which is preliminary data.</text>
</comment>
<protein>
    <recommendedName>
        <fullName evidence="7">Major facilitator superfamily (MFS) profile domain-containing protein</fullName>
    </recommendedName>
</protein>
<dbReference type="Proteomes" id="UP000664521">
    <property type="component" value="Unassembled WGS sequence"/>
</dbReference>
<dbReference type="PROSITE" id="PS50850">
    <property type="entry name" value="MFS"/>
    <property type="match status" value="1"/>
</dbReference>
<dbReference type="GO" id="GO:0005886">
    <property type="term" value="C:plasma membrane"/>
    <property type="evidence" value="ECO:0007669"/>
    <property type="project" value="TreeGrafter"/>
</dbReference>
<feature type="transmembrane region" description="Helical" evidence="6">
    <location>
        <begin position="78"/>
        <end position="101"/>
    </location>
</feature>
<feature type="transmembrane region" description="Helical" evidence="6">
    <location>
        <begin position="567"/>
        <end position="588"/>
    </location>
</feature>
<feature type="region of interest" description="Disordered" evidence="5">
    <location>
        <begin position="1"/>
        <end position="49"/>
    </location>
</feature>
<dbReference type="OrthoDB" id="10021397at2759"/>
<keyword evidence="4 6" id="KW-0472">Membrane</keyword>
<feature type="domain" description="Major facilitator superfamily (MFS) profile" evidence="7">
    <location>
        <begin position="87"/>
        <end position="594"/>
    </location>
</feature>
<dbReference type="EMBL" id="CAJPDS010000040">
    <property type="protein sequence ID" value="CAF9926043.1"/>
    <property type="molecule type" value="Genomic_DNA"/>
</dbReference>
<feature type="transmembrane region" description="Helical" evidence="6">
    <location>
        <begin position="465"/>
        <end position="486"/>
    </location>
</feature>
<dbReference type="PANTHER" id="PTHR23501:SF199">
    <property type="entry name" value="MFS EFFLUX TRANSPORTER INPD-RELATED"/>
    <property type="match status" value="1"/>
</dbReference>
<feature type="transmembrane region" description="Helical" evidence="6">
    <location>
        <begin position="190"/>
        <end position="215"/>
    </location>
</feature>
<dbReference type="InterPro" id="IPR011701">
    <property type="entry name" value="MFS"/>
</dbReference>
<dbReference type="FunFam" id="1.20.1720.10:FF:000012">
    <property type="entry name" value="MFS toxin efflux pump (AflT)"/>
    <property type="match status" value="1"/>
</dbReference>
<feature type="transmembrane region" description="Helical" evidence="6">
    <location>
        <begin position="329"/>
        <end position="349"/>
    </location>
</feature>
<feature type="transmembrane region" description="Helical" evidence="6">
    <location>
        <begin position="369"/>
        <end position="387"/>
    </location>
</feature>
<feature type="transmembrane region" description="Helical" evidence="6">
    <location>
        <begin position="296"/>
        <end position="317"/>
    </location>
</feature>
<evidence type="ECO:0000256" key="6">
    <source>
        <dbReference type="SAM" id="Phobius"/>
    </source>
</evidence>
<sequence>MKVPFLKPKTASTDKESTVAPSSSPSDTEKDIPTTSSRSPSVSAGEKKVIEKTPLEEAEALDKLDDENEYPSGAKLGIITLSLCLSVFLIALVGLSFLALVRNTMTSISNFSQDNTIIATAIPQITDHFQALDDVGWYGSAYLLTTCAFQLLFGKFYTFFSIKWVYLIAIGIFELGSLVCGAAPTSVALIIGRAVAGLGSAGVFSGALVIVAYTVPLVKRPIYTGIIGAMYGVASVAGPLMGGAFTDHVSWRWCFYINLPIGAVTMVGIAVFFTSPVRQKESAMGSIGFKERVKQFDPWGTAVFMPCVILLLLALQWGGSKYPWSNGRIIALFVIAGILAIAFVGIQIWKQENATVPPRILKQRSMAFAIWYVICLGASFFILIYYIPIWFQAIKGTTATESGIRSLPMIMGVVLFSILSGGLVTTLGYYTPFMLFSSVMMAIGGGLIATWKVDTGHSQWIGYQAIYGIGVGSGMQQALMAAQTVLHIDDVPTGTAMIMFAQTFGGALFIAVAQNVFTNRLLSNLLENVPTLDPAIVLSTGATSLKAAIAKTDPSLVPAVLTAYNSALVQTFYVSVAMAALSIFGAIGTEWKSVKGKKVETVAA</sequence>
<feature type="transmembrane region" description="Helical" evidence="6">
    <location>
        <begin position="433"/>
        <end position="453"/>
    </location>
</feature>
<evidence type="ECO:0000313" key="8">
    <source>
        <dbReference type="EMBL" id="CAF9926043.1"/>
    </source>
</evidence>
<gene>
    <name evidence="8" type="ORF">HETSPECPRED_006237</name>
</gene>
<dbReference type="Gene3D" id="1.20.1720.10">
    <property type="entry name" value="Multidrug resistance protein D"/>
    <property type="match status" value="1"/>
</dbReference>
<evidence type="ECO:0000256" key="3">
    <source>
        <dbReference type="ARBA" id="ARBA00022989"/>
    </source>
</evidence>
<name>A0A8H3FK61_9LECA</name>
<feature type="transmembrane region" description="Helical" evidence="6">
    <location>
        <begin position="498"/>
        <end position="517"/>
    </location>
</feature>
<dbReference type="CDD" id="cd17502">
    <property type="entry name" value="MFS_Azr1_MDR_like"/>
    <property type="match status" value="1"/>
</dbReference>